<dbReference type="AlphaFoldDB" id="A0A2J6WRU0"/>
<organism evidence="1 2">
    <name type="scientific">Chloroflexus aggregans</name>
    <dbReference type="NCBI Taxonomy" id="152260"/>
    <lineage>
        <taxon>Bacteria</taxon>
        <taxon>Bacillati</taxon>
        <taxon>Chloroflexota</taxon>
        <taxon>Chloroflexia</taxon>
        <taxon>Chloroflexales</taxon>
        <taxon>Chloroflexineae</taxon>
        <taxon>Chloroflexaceae</taxon>
        <taxon>Chloroflexus</taxon>
    </lineage>
</organism>
<comment type="caution">
    <text evidence="1">The sequence shown here is derived from an EMBL/GenBank/DDBJ whole genome shotgun (WGS) entry which is preliminary data.</text>
</comment>
<gene>
    <name evidence="1" type="ORF">C0184_16480</name>
</gene>
<accession>A0A2J6WRU0</accession>
<name>A0A2J6WRU0_9CHLR</name>
<evidence type="ECO:0000313" key="1">
    <source>
        <dbReference type="EMBL" id="PMP73143.1"/>
    </source>
</evidence>
<dbReference type="EMBL" id="PNIQ01001107">
    <property type="protein sequence ID" value="PMP73143.1"/>
    <property type="molecule type" value="Genomic_DNA"/>
</dbReference>
<proteinExistence type="predicted"/>
<sequence length="491" mass="55777">MTILILCNIGNSDLIADGQRPSRPRPEGQQLWEEFTAHRFELPIITPCLEYIRNRYSNEPARLICFYTDQPERLETNRPDRFGVSLRDKDTIWFAHIAARLVREQFADWIVEARPERIEGTHGADINPSIYDEVFEAYAGLVARHNKPEVSTCYVLTAGGIPACNFALQLQANIAYAERCRFIYPPEGGRVTELRIGEKLQESFQRVNAMEALKRRNFPAALLSARSAKMSEAIIYLLEYAVYREAFDFHRAQHAIALAERWASGELRDFCATLYDNLLPLINNKDSAALLREVAYSAEIAAHNGRYADMLGRIFRFQEGVLRFVVERHLGLPTDMSKAVREANLASYLAQIDGNPHLHQYLEQKTIDNQPLRYRDGPNRPVMQAMLEFIINSGLRTDGTPFASKKDRERLAGVKARLDQLDRLAELRNQSVIAHGFAGVSQDTINEVYEGGVAKIIDDLRRVLDLLDIQPSKSPFELIADKVGRELQCGV</sequence>
<evidence type="ECO:0000313" key="2">
    <source>
        <dbReference type="Proteomes" id="UP000243376"/>
    </source>
</evidence>
<reference evidence="1 2" key="1">
    <citation type="submission" date="2018-01" db="EMBL/GenBank/DDBJ databases">
        <title>Metagenomic assembled genomes from two thermal pools in the Uzon Caldera, Kamchatka, Russia.</title>
        <authorList>
            <person name="Wilkins L."/>
            <person name="Ettinger C."/>
        </authorList>
    </citation>
    <scope>NUCLEOTIDE SEQUENCE [LARGE SCALE GENOMIC DNA]</scope>
    <source>
        <strain evidence="1">ZAV-02</strain>
    </source>
</reference>
<protein>
    <submittedName>
        <fullName evidence="1">Uncharacterized protein</fullName>
    </submittedName>
</protein>
<dbReference type="Proteomes" id="UP000243376">
    <property type="component" value="Unassembled WGS sequence"/>
</dbReference>